<name>A0A1B6GIC8_9HEMI</name>
<dbReference type="PROSITE" id="PS50089">
    <property type="entry name" value="ZF_RING_2"/>
    <property type="match status" value="1"/>
</dbReference>
<dbReference type="InterPro" id="IPR013083">
    <property type="entry name" value="Znf_RING/FYVE/PHD"/>
</dbReference>
<dbReference type="Pfam" id="PF21362">
    <property type="entry name" value="Sina_RING"/>
    <property type="match status" value="1"/>
</dbReference>
<evidence type="ECO:0000256" key="2">
    <source>
        <dbReference type="ARBA" id="ARBA00022771"/>
    </source>
</evidence>
<accession>A0A1B6GIC8</accession>
<dbReference type="InterPro" id="IPR049548">
    <property type="entry name" value="Sina-like_RING"/>
</dbReference>
<organism evidence="6">
    <name type="scientific">Cuerna arida</name>
    <dbReference type="NCBI Taxonomy" id="1464854"/>
    <lineage>
        <taxon>Eukaryota</taxon>
        <taxon>Metazoa</taxon>
        <taxon>Ecdysozoa</taxon>
        <taxon>Arthropoda</taxon>
        <taxon>Hexapoda</taxon>
        <taxon>Insecta</taxon>
        <taxon>Pterygota</taxon>
        <taxon>Neoptera</taxon>
        <taxon>Paraneoptera</taxon>
        <taxon>Hemiptera</taxon>
        <taxon>Auchenorrhyncha</taxon>
        <taxon>Membracoidea</taxon>
        <taxon>Cicadellidae</taxon>
        <taxon>Cicadellinae</taxon>
        <taxon>Proconiini</taxon>
        <taxon>Cuerna</taxon>
    </lineage>
</organism>
<keyword evidence="2 4" id="KW-0863">Zinc-finger</keyword>
<evidence type="ECO:0000259" key="5">
    <source>
        <dbReference type="PROSITE" id="PS50089"/>
    </source>
</evidence>
<feature type="domain" description="RING-type" evidence="5">
    <location>
        <begin position="17"/>
        <end position="52"/>
    </location>
</feature>
<keyword evidence="1" id="KW-0479">Metal-binding</keyword>
<dbReference type="PANTHER" id="PTHR45877:SF2">
    <property type="entry name" value="E3 UBIQUITIN-PROTEIN LIGASE SINA-RELATED"/>
    <property type="match status" value="1"/>
</dbReference>
<keyword evidence="3" id="KW-0862">Zinc</keyword>
<evidence type="ECO:0000256" key="4">
    <source>
        <dbReference type="PROSITE-ProRule" id="PRU00175"/>
    </source>
</evidence>
<dbReference type="PANTHER" id="PTHR45877">
    <property type="entry name" value="E3 UBIQUITIN-PROTEIN LIGASE SIAH2"/>
    <property type="match status" value="1"/>
</dbReference>
<dbReference type="InterPro" id="IPR004162">
    <property type="entry name" value="SINA-like_animal"/>
</dbReference>
<dbReference type="InterPro" id="IPR001841">
    <property type="entry name" value="Znf_RING"/>
</dbReference>
<sequence>MSNLEEIFMELLETSRCPVCFERCSSPVTCCINGHAICDKCRLTQKHCPVCRCNFSCEKHTILNKILEILPYQCKYEGCSQIVRNIKDHEKWCGYRPTSCRLCKWTGQVNYLTKHIIALHCFASADANRTIPEFRVDTSFSSTLPHFLFGQVFWKIIQYDHVKQKFNMKFVCVPNEDAEKKEEFHIRVEFNSEEISYHASSKVYYNPEYDETSKKNQILFDGNIFEHFVNNGLEYNLIVISNVGDSIK</sequence>
<evidence type="ECO:0000256" key="1">
    <source>
        <dbReference type="ARBA" id="ARBA00022723"/>
    </source>
</evidence>
<proteinExistence type="predicted"/>
<dbReference type="GO" id="GO:0031624">
    <property type="term" value="F:ubiquitin conjugating enzyme binding"/>
    <property type="evidence" value="ECO:0007669"/>
    <property type="project" value="TreeGrafter"/>
</dbReference>
<dbReference type="GO" id="GO:0005737">
    <property type="term" value="C:cytoplasm"/>
    <property type="evidence" value="ECO:0007669"/>
    <property type="project" value="TreeGrafter"/>
</dbReference>
<dbReference type="GO" id="GO:0016567">
    <property type="term" value="P:protein ubiquitination"/>
    <property type="evidence" value="ECO:0007669"/>
    <property type="project" value="UniProtKB-UniPathway"/>
</dbReference>
<dbReference type="GO" id="GO:0008270">
    <property type="term" value="F:zinc ion binding"/>
    <property type="evidence" value="ECO:0007669"/>
    <property type="project" value="UniProtKB-KW"/>
</dbReference>
<dbReference type="Gene3D" id="3.30.40.10">
    <property type="entry name" value="Zinc/RING finger domain, C3HC4 (zinc finger)"/>
    <property type="match status" value="1"/>
</dbReference>
<dbReference type="SUPFAM" id="SSF49599">
    <property type="entry name" value="TRAF domain-like"/>
    <property type="match status" value="1"/>
</dbReference>
<dbReference type="AlphaFoldDB" id="A0A1B6GIC8"/>
<gene>
    <name evidence="6" type="ORF">g.10687</name>
</gene>
<evidence type="ECO:0000313" key="6">
    <source>
        <dbReference type="EMBL" id="JAS62194.1"/>
    </source>
</evidence>
<dbReference type="EMBL" id="GECZ01007575">
    <property type="protein sequence ID" value="JAS62194.1"/>
    <property type="molecule type" value="Transcribed_RNA"/>
</dbReference>
<dbReference type="GO" id="GO:0043161">
    <property type="term" value="P:proteasome-mediated ubiquitin-dependent protein catabolic process"/>
    <property type="evidence" value="ECO:0007669"/>
    <property type="project" value="TreeGrafter"/>
</dbReference>
<reference evidence="6" key="1">
    <citation type="submission" date="2015-11" db="EMBL/GenBank/DDBJ databases">
        <title>De novo transcriptome assembly of four potential Pierce s Disease insect vectors from Arizona vineyards.</title>
        <authorList>
            <person name="Tassone E.E."/>
        </authorList>
    </citation>
    <scope>NUCLEOTIDE SEQUENCE</scope>
</reference>
<protein>
    <recommendedName>
        <fullName evidence="5">RING-type domain-containing protein</fullName>
    </recommendedName>
</protein>
<dbReference type="UniPathway" id="UPA00143"/>
<dbReference type="GO" id="GO:0061630">
    <property type="term" value="F:ubiquitin protein ligase activity"/>
    <property type="evidence" value="ECO:0007669"/>
    <property type="project" value="TreeGrafter"/>
</dbReference>
<evidence type="ECO:0000256" key="3">
    <source>
        <dbReference type="ARBA" id="ARBA00022833"/>
    </source>
</evidence>